<gene>
    <name evidence="1" type="ORF">NT26_2098</name>
</gene>
<evidence type="ECO:0000313" key="1">
    <source>
        <dbReference type="EMBL" id="CCF19822.1"/>
    </source>
</evidence>
<dbReference type="EMBL" id="FO082820">
    <property type="protein sequence ID" value="CCF19822.1"/>
    <property type="molecule type" value="Genomic_DNA"/>
</dbReference>
<sequence length="48" mass="5458">MRVPTTISAFKIVMRGSVRQIIALRQRDVAKNYATLQLDSRTSPYTTC</sequence>
<organism evidence="1 2">
    <name type="scientific">Pseudorhizobium banfieldiae</name>
    <dbReference type="NCBI Taxonomy" id="1125847"/>
    <lineage>
        <taxon>Bacteria</taxon>
        <taxon>Pseudomonadati</taxon>
        <taxon>Pseudomonadota</taxon>
        <taxon>Alphaproteobacteria</taxon>
        <taxon>Hyphomicrobiales</taxon>
        <taxon>Rhizobiaceae</taxon>
        <taxon>Rhizobium/Agrobacterium group</taxon>
        <taxon>Pseudorhizobium</taxon>
    </lineage>
</organism>
<name>L0NHP9_9HYPH</name>
<dbReference type="Proteomes" id="UP000010792">
    <property type="component" value="Chromosome"/>
</dbReference>
<proteinExistence type="predicted"/>
<dbReference type="KEGG" id="rht:NT26_2098"/>
<keyword evidence="2" id="KW-1185">Reference proteome</keyword>
<dbReference type="STRING" id="1125847.NT26_2098"/>
<accession>L0NHP9</accession>
<reference evidence="1 2" key="1">
    <citation type="journal article" date="2013" name="Genome Biol. Evol.">
        <title>Life in an arsenic-containing gold mine: genome and physiology of the autotrophic arsenite-oxidizing bacterium rhizobium sp. NT-26.</title>
        <authorList>
            <person name="Andres J."/>
            <person name="Arsene-Ploetze F."/>
            <person name="Barbe V."/>
            <person name="Brochier-Armanet C."/>
            <person name="Cleiss-Arnold J."/>
            <person name="Coppee J.Y."/>
            <person name="Dillies M.A."/>
            <person name="Geist"/>
            <person name="L"/>
            <person name="Joublin A."/>
            <person name="Koechler S."/>
            <person name="Lassalle F."/>
            <person name="Marchal M."/>
            <person name="Medigue C."/>
            <person name="Muller D."/>
            <person name="Nesme X."/>
            <person name="Plewniak F."/>
            <person name="Proux C."/>
            <person name="Ramirez-Bahena M.H."/>
            <person name="Schenowitz C."/>
            <person name="Sismeiro O."/>
            <person name="Vallenet D."/>
            <person name="Santini J.M."/>
            <person name="Bertin P.N."/>
        </authorList>
    </citation>
    <scope>NUCLEOTIDE SEQUENCE [LARGE SCALE GENOMIC DNA]</scope>
    <source>
        <strain evidence="1 2">NT-26</strain>
    </source>
</reference>
<dbReference type="AlphaFoldDB" id="L0NHP9"/>
<evidence type="ECO:0000313" key="2">
    <source>
        <dbReference type="Proteomes" id="UP000010792"/>
    </source>
</evidence>
<protein>
    <submittedName>
        <fullName evidence="1">Uncharacterized protein</fullName>
    </submittedName>
</protein>